<name>A0A182JNP8_9DIPT</name>
<dbReference type="VEuPathDB" id="VectorBase:ACHR000132"/>
<keyword evidence="3" id="KW-1185">Reference proteome</keyword>
<evidence type="ECO:0000313" key="2">
    <source>
        <dbReference type="EnsemblMetazoa" id="ACHR000132-PA"/>
    </source>
</evidence>
<protein>
    <submittedName>
        <fullName evidence="2">Uncharacterized protein</fullName>
    </submittedName>
</protein>
<keyword evidence="1" id="KW-0472">Membrane</keyword>
<proteinExistence type="predicted"/>
<reference evidence="2" key="2">
    <citation type="submission" date="2020-05" db="UniProtKB">
        <authorList>
            <consortium name="EnsemblMetazoa"/>
        </authorList>
    </citation>
    <scope>IDENTIFICATION</scope>
    <source>
        <strain evidence="2">ACHKN1017</strain>
    </source>
</reference>
<feature type="transmembrane region" description="Helical" evidence="1">
    <location>
        <begin position="12"/>
        <end position="32"/>
    </location>
</feature>
<accession>A0A182JNP8</accession>
<dbReference type="Proteomes" id="UP000075881">
    <property type="component" value="Unassembled WGS sequence"/>
</dbReference>
<organism evidence="2 3">
    <name type="scientific">Anopheles christyi</name>
    <dbReference type="NCBI Taxonomy" id="43041"/>
    <lineage>
        <taxon>Eukaryota</taxon>
        <taxon>Metazoa</taxon>
        <taxon>Ecdysozoa</taxon>
        <taxon>Arthropoda</taxon>
        <taxon>Hexapoda</taxon>
        <taxon>Insecta</taxon>
        <taxon>Pterygota</taxon>
        <taxon>Neoptera</taxon>
        <taxon>Endopterygota</taxon>
        <taxon>Diptera</taxon>
        <taxon>Nematocera</taxon>
        <taxon>Culicoidea</taxon>
        <taxon>Culicidae</taxon>
        <taxon>Anophelinae</taxon>
        <taxon>Anopheles</taxon>
    </lineage>
</organism>
<keyword evidence="1" id="KW-1133">Transmembrane helix</keyword>
<dbReference type="STRING" id="43041.A0A182JNP8"/>
<reference evidence="3" key="1">
    <citation type="submission" date="2013-03" db="EMBL/GenBank/DDBJ databases">
        <title>The Genome Sequence of Anopheles christyi ACHKN1017.</title>
        <authorList>
            <consortium name="The Broad Institute Genomics Platform"/>
            <person name="Neafsey D.E."/>
            <person name="Besansky N."/>
            <person name="Walker B."/>
            <person name="Young S.K."/>
            <person name="Zeng Q."/>
            <person name="Gargeya S."/>
            <person name="Fitzgerald M."/>
            <person name="Haas B."/>
            <person name="Abouelleil A."/>
            <person name="Allen A.W."/>
            <person name="Alvarado L."/>
            <person name="Arachchi H.M."/>
            <person name="Berlin A.M."/>
            <person name="Chapman S.B."/>
            <person name="Gainer-Dewar J."/>
            <person name="Goldberg J."/>
            <person name="Griggs A."/>
            <person name="Gujja S."/>
            <person name="Hansen M."/>
            <person name="Howarth C."/>
            <person name="Imamovic A."/>
            <person name="Ireland A."/>
            <person name="Larimer J."/>
            <person name="McCowan C."/>
            <person name="Murphy C."/>
            <person name="Pearson M."/>
            <person name="Poon T.W."/>
            <person name="Priest M."/>
            <person name="Roberts A."/>
            <person name="Saif S."/>
            <person name="Shea T."/>
            <person name="Sisk P."/>
            <person name="Sykes S."/>
            <person name="Wortman J."/>
            <person name="Nusbaum C."/>
            <person name="Birren B."/>
        </authorList>
    </citation>
    <scope>NUCLEOTIDE SEQUENCE [LARGE SCALE GENOMIC DNA]</scope>
    <source>
        <strain evidence="3">ACHKN1017</strain>
    </source>
</reference>
<dbReference type="EnsemblMetazoa" id="ACHR000132-RA">
    <property type="protein sequence ID" value="ACHR000132-PA"/>
    <property type="gene ID" value="ACHR000132"/>
</dbReference>
<evidence type="ECO:0000256" key="1">
    <source>
        <dbReference type="SAM" id="Phobius"/>
    </source>
</evidence>
<dbReference type="AlphaFoldDB" id="A0A182JNP8"/>
<sequence>MVNIFNLSEPTVLIVAVFLYFFATTYLGEMVLRETQLVINNLHKFESMQPTTLHKINQSE</sequence>
<evidence type="ECO:0000313" key="3">
    <source>
        <dbReference type="Proteomes" id="UP000075881"/>
    </source>
</evidence>
<keyword evidence="1" id="KW-0812">Transmembrane</keyword>